<keyword evidence="2" id="KW-0949">S-adenosyl-L-methionine</keyword>
<evidence type="ECO:0000313" key="7">
    <source>
        <dbReference type="EMBL" id="MBC3920068.1"/>
    </source>
</evidence>
<organism evidence="7 8">
    <name type="scientific">Undibacterium hunanense</name>
    <dbReference type="NCBI Taxonomy" id="2762292"/>
    <lineage>
        <taxon>Bacteria</taxon>
        <taxon>Pseudomonadati</taxon>
        <taxon>Pseudomonadota</taxon>
        <taxon>Betaproteobacteria</taxon>
        <taxon>Burkholderiales</taxon>
        <taxon>Oxalobacteraceae</taxon>
        <taxon>Undibacterium</taxon>
    </lineage>
</organism>
<dbReference type="Gene3D" id="3.20.20.70">
    <property type="entry name" value="Aldolase class I"/>
    <property type="match status" value="1"/>
</dbReference>
<evidence type="ECO:0000256" key="1">
    <source>
        <dbReference type="ARBA" id="ARBA00001966"/>
    </source>
</evidence>
<comment type="cofactor">
    <cofactor evidence="1">
        <name>[4Fe-4S] cluster</name>
        <dbReference type="ChEBI" id="CHEBI:49883"/>
    </cofactor>
</comment>
<comment type="caution">
    <text evidence="7">The sequence shown here is derived from an EMBL/GenBank/DDBJ whole genome shotgun (WGS) entry which is preliminary data.</text>
</comment>
<dbReference type="InterPro" id="IPR013785">
    <property type="entry name" value="Aldolase_TIM"/>
</dbReference>
<dbReference type="SFLD" id="SFLDS00029">
    <property type="entry name" value="Radical_SAM"/>
    <property type="match status" value="1"/>
</dbReference>
<evidence type="ECO:0000256" key="3">
    <source>
        <dbReference type="ARBA" id="ARBA00022723"/>
    </source>
</evidence>
<accession>A0ABR6ZW16</accession>
<keyword evidence="5" id="KW-0411">Iron-sulfur</keyword>
<reference evidence="7 8" key="1">
    <citation type="submission" date="2020-08" db="EMBL/GenBank/DDBJ databases">
        <title>Novel species isolated from subtropical streams in China.</title>
        <authorList>
            <person name="Lu H."/>
        </authorList>
    </citation>
    <scope>NUCLEOTIDE SEQUENCE [LARGE SCALE GENOMIC DNA]</scope>
    <source>
        <strain evidence="7 8">CY18W</strain>
    </source>
</reference>
<evidence type="ECO:0000256" key="5">
    <source>
        <dbReference type="ARBA" id="ARBA00023014"/>
    </source>
</evidence>
<dbReference type="PANTHER" id="PTHR43273:SF8">
    <property type="entry name" value="RADICAL SAM DOMAIN PROTEIN"/>
    <property type="match status" value="1"/>
</dbReference>
<dbReference type="SFLD" id="SFLDG01067">
    <property type="entry name" value="SPASM/twitch_domain_containing"/>
    <property type="match status" value="1"/>
</dbReference>
<name>A0ABR6ZW16_9BURK</name>
<evidence type="ECO:0000256" key="4">
    <source>
        <dbReference type="ARBA" id="ARBA00023004"/>
    </source>
</evidence>
<dbReference type="SFLD" id="SFLDG01386">
    <property type="entry name" value="main_SPASM_domain-containing"/>
    <property type="match status" value="1"/>
</dbReference>
<sequence length="395" mass="44225">MPFDTLQVILKVSERCNLACTYCYYFYSGDDTYAKKPPVMKESTAEVVAAFLANGVRELGISRVLIAFHGGEPLLLKPERFQAFCDIFKVALSHVQLAFQVQTNGVLINDEWIAKFQAYDVNIGISIDGAEPENDKFRIANNGKGSYSEVVAGLRKVQAAAQGEKALTAPGTISVINATFDYHKIFTHLHEDLGVEQISFLLPDVQHDTGLPMNTPAENYGDILCQIFDAWLESGAKAKVRQIDRFLSFFQHINEASIPTDWGGQARGTQIIVIQSDGELSIDDSYMVALDWRQSQKTPHVEQTSLKKYLEQPVFTDIANFRATLPNDCKSCCWNRVCGGGDLENRYSKLNGFDNPSIFCDGLKKYYTHVTKYLIANGYSRAEINRRLLGEERIA</sequence>
<dbReference type="PROSITE" id="PS51918">
    <property type="entry name" value="RADICAL_SAM"/>
    <property type="match status" value="1"/>
</dbReference>
<dbReference type="PANTHER" id="PTHR43273">
    <property type="entry name" value="ANAEROBIC SULFATASE-MATURATING ENZYME HOMOLOG ASLB-RELATED"/>
    <property type="match status" value="1"/>
</dbReference>
<dbReference type="CDD" id="cd01335">
    <property type="entry name" value="Radical_SAM"/>
    <property type="match status" value="1"/>
</dbReference>
<dbReference type="RefSeq" id="WP_186949334.1">
    <property type="nucleotide sequence ID" value="NZ_JACOGF010000013.1"/>
</dbReference>
<keyword evidence="3" id="KW-0479">Metal-binding</keyword>
<protein>
    <submittedName>
        <fullName evidence="7">Radical SAM protein</fullName>
    </submittedName>
</protein>
<keyword evidence="4" id="KW-0408">Iron</keyword>
<dbReference type="SUPFAM" id="SSF102114">
    <property type="entry name" value="Radical SAM enzymes"/>
    <property type="match status" value="1"/>
</dbReference>
<dbReference type="InterPro" id="IPR023867">
    <property type="entry name" value="Sulphatase_maturase_rSAM"/>
</dbReference>
<dbReference type="Pfam" id="PF04055">
    <property type="entry name" value="Radical_SAM"/>
    <property type="match status" value="1"/>
</dbReference>
<evidence type="ECO:0000313" key="8">
    <source>
        <dbReference type="Proteomes" id="UP000650424"/>
    </source>
</evidence>
<dbReference type="SFLD" id="SFLDG01384">
    <property type="entry name" value="thioether_bond_formation_requi"/>
    <property type="match status" value="1"/>
</dbReference>
<evidence type="ECO:0000259" key="6">
    <source>
        <dbReference type="PROSITE" id="PS51918"/>
    </source>
</evidence>
<dbReference type="InterPro" id="IPR007197">
    <property type="entry name" value="rSAM"/>
</dbReference>
<gene>
    <name evidence="7" type="ORF">H8L32_21555</name>
</gene>
<dbReference type="SFLD" id="SFLDG01072">
    <property type="entry name" value="dehydrogenase_like"/>
    <property type="match status" value="1"/>
</dbReference>
<dbReference type="EMBL" id="JACOGF010000013">
    <property type="protein sequence ID" value="MBC3920068.1"/>
    <property type="molecule type" value="Genomic_DNA"/>
</dbReference>
<dbReference type="Proteomes" id="UP000650424">
    <property type="component" value="Unassembled WGS sequence"/>
</dbReference>
<evidence type="ECO:0000256" key="2">
    <source>
        <dbReference type="ARBA" id="ARBA00022691"/>
    </source>
</evidence>
<proteinExistence type="predicted"/>
<dbReference type="InterPro" id="IPR058240">
    <property type="entry name" value="rSAM_sf"/>
</dbReference>
<keyword evidence="8" id="KW-1185">Reference proteome</keyword>
<feature type="domain" description="Radical SAM core" evidence="6">
    <location>
        <begin position="2"/>
        <end position="244"/>
    </location>
</feature>